<name>A0AAN0JG15_AMPQE</name>
<dbReference type="SMART" id="SM00060">
    <property type="entry name" value="FN3"/>
    <property type="match status" value="2"/>
</dbReference>
<dbReference type="GeneID" id="109584327"/>
<dbReference type="InterPro" id="IPR036116">
    <property type="entry name" value="FN3_sf"/>
</dbReference>
<organism evidence="3 4">
    <name type="scientific">Amphimedon queenslandica</name>
    <name type="common">Sponge</name>
    <dbReference type="NCBI Taxonomy" id="400682"/>
    <lineage>
        <taxon>Eukaryota</taxon>
        <taxon>Metazoa</taxon>
        <taxon>Porifera</taxon>
        <taxon>Demospongiae</taxon>
        <taxon>Heteroscleromorpha</taxon>
        <taxon>Haplosclerida</taxon>
        <taxon>Niphatidae</taxon>
        <taxon>Amphimedon</taxon>
    </lineage>
</organism>
<dbReference type="Gene3D" id="2.60.40.10">
    <property type="entry name" value="Immunoglobulins"/>
    <property type="match status" value="2"/>
</dbReference>
<dbReference type="EnsemblMetazoa" id="XM_020000024.1">
    <property type="protein sequence ID" value="XP_019855583.1"/>
    <property type="gene ID" value="LOC109584327"/>
</dbReference>
<feature type="domain" description="Fibronectin type-III" evidence="2">
    <location>
        <begin position="152"/>
        <end position="243"/>
    </location>
</feature>
<reference evidence="4" key="1">
    <citation type="journal article" date="2010" name="Nature">
        <title>The Amphimedon queenslandica genome and the evolution of animal complexity.</title>
        <authorList>
            <person name="Srivastava M."/>
            <person name="Simakov O."/>
            <person name="Chapman J."/>
            <person name="Fahey B."/>
            <person name="Gauthier M.E."/>
            <person name="Mitros T."/>
            <person name="Richards G.S."/>
            <person name="Conaco C."/>
            <person name="Dacre M."/>
            <person name="Hellsten U."/>
            <person name="Larroux C."/>
            <person name="Putnam N.H."/>
            <person name="Stanke M."/>
            <person name="Adamska M."/>
            <person name="Darling A."/>
            <person name="Degnan S.M."/>
            <person name="Oakley T.H."/>
            <person name="Plachetzki D.C."/>
            <person name="Zhai Y."/>
            <person name="Adamski M."/>
            <person name="Calcino A."/>
            <person name="Cummins S.F."/>
            <person name="Goodstein D.M."/>
            <person name="Harris C."/>
            <person name="Jackson D.J."/>
            <person name="Leys S.P."/>
            <person name="Shu S."/>
            <person name="Woodcroft B.J."/>
            <person name="Vervoort M."/>
            <person name="Kosik K.S."/>
            <person name="Manning G."/>
            <person name="Degnan B.M."/>
            <person name="Rokhsar D.S."/>
        </authorList>
    </citation>
    <scope>NUCLEOTIDE SEQUENCE [LARGE SCALE GENOMIC DNA]</scope>
</reference>
<dbReference type="AlphaFoldDB" id="A0AAN0JG15"/>
<dbReference type="InterPro" id="IPR013783">
    <property type="entry name" value="Ig-like_fold"/>
</dbReference>
<evidence type="ECO:0000256" key="1">
    <source>
        <dbReference type="SAM" id="Phobius"/>
    </source>
</evidence>
<protein>
    <recommendedName>
        <fullName evidence="2">Fibronectin type-III domain-containing protein</fullName>
    </recommendedName>
</protein>
<dbReference type="InterPro" id="IPR003961">
    <property type="entry name" value="FN3_dom"/>
</dbReference>
<keyword evidence="1" id="KW-0472">Membrane</keyword>
<dbReference type="SUPFAM" id="SSF49265">
    <property type="entry name" value="Fibronectin type III"/>
    <property type="match status" value="1"/>
</dbReference>
<keyword evidence="4" id="KW-1185">Reference proteome</keyword>
<dbReference type="CDD" id="cd00063">
    <property type="entry name" value="FN3"/>
    <property type="match status" value="1"/>
</dbReference>
<evidence type="ECO:0000313" key="3">
    <source>
        <dbReference type="EnsemblMetazoa" id="XP_019855583.1"/>
    </source>
</evidence>
<evidence type="ECO:0000313" key="4">
    <source>
        <dbReference type="Proteomes" id="UP000007879"/>
    </source>
</evidence>
<keyword evidence="1" id="KW-0812">Transmembrane</keyword>
<proteinExistence type="predicted"/>
<accession>A0AAN0JG15</accession>
<dbReference type="PROSITE" id="PS50853">
    <property type="entry name" value="FN3"/>
    <property type="match status" value="1"/>
</dbReference>
<evidence type="ECO:0000259" key="2">
    <source>
        <dbReference type="PROSITE" id="PS50853"/>
    </source>
</evidence>
<dbReference type="RefSeq" id="XP_019855583.1">
    <property type="nucleotide sequence ID" value="XM_020000024.1"/>
</dbReference>
<dbReference type="Proteomes" id="UP000007879">
    <property type="component" value="Unassembled WGS sequence"/>
</dbReference>
<dbReference type="KEGG" id="aqu:109584327"/>
<keyword evidence="1" id="KW-1133">Transmembrane helix</keyword>
<feature type="transmembrane region" description="Helical" evidence="1">
    <location>
        <begin position="391"/>
        <end position="418"/>
    </location>
</feature>
<feature type="transmembrane region" description="Helical" evidence="1">
    <location>
        <begin position="12"/>
        <end position="30"/>
    </location>
</feature>
<sequence length="489" mass="53135">MYICYVYCNSVNLSLLLILMATVTGIYWSLVLTGCMSLALSTVVLFQQKVPNPGIVPCPGDRVELECITNAGTEIATVFLRINDGGAAQLTNESRIHLQGSYTFNVTKVEATMSGNIMSSIATTDEPVDGTILSCAGADLMLVSLRINVSGPPLSVNNITIDPINNSTIFINWIVQEHVDHYNVTIISNNRNTESLTTNDTNKTINPLIIGTNYSFIIIPVDMCGSEGPPSSLIQYIWNVPAQVVNISWDQISTDSMTIWWSNTQDYTIIPVPPTQYYIISVYNTSNSIIYNNNTTNTNTTITGISLTDTNYTVAIIPVNIIGYGPSATITITGTVIMQISSTSIVMVTKTSSTDSSYTMSPISTHSSTTNEPTITVIPIKPSSHLNIVPVISTATGGIILIIIIIIIIIIISTLIVLKCKKQRSKDNEVPKNIDAATPTYDEIIVKAATVPIYDTPMELQANTAYDRPVINKDMIDVHNNAAYGQITT</sequence>
<reference evidence="3" key="2">
    <citation type="submission" date="2024-06" db="UniProtKB">
        <authorList>
            <consortium name="EnsemblMetazoa"/>
        </authorList>
    </citation>
    <scope>IDENTIFICATION</scope>
</reference>